<sequence>MSQDSKVVHIGGGRRSSEPVPLSTLPTLLLPVRDKALGYLRTTLAALFDNADDSLFEMADRAGSNADQTLFFEAMRLVRLQRHAIEKSCTDGLVRELEELNRPEVSPVGGLSFELDTLTLVQPDELEQSVALDSMVGRVTARNQLPLAHLATRVNSLVKRNIEERSNPLGPALLAKVFADSLATLQLDIKVRLIIFKLFERYVFNPVDQLYAELNEQLIDAGIMPDLRLAQVGRGVVRSAPGTGSVERGGIEVREQEEQQILSLFSDLIGSWRHASGDAALSALGTPGAIPLPSHELLSVLAQLPAGDLAVEDMGGAGLRTRVQQLLNSRRQATGEARTLNRIDDDVINLVSMLFDFILDDNELPAALKAMIGRLQLPILRVAIADKSFFSQSAHPARRLLNELARATLGWSDHDDLRRDQLHGLLESIVERLLADSQPGPELFEALYGELTGFVRSEQRRSERIEQRTRDAELGRARIEAARSEVARSLNSLLMGRVLPVFVVDLLRDTWSQVMQITWLREGGEAPAWRQVVAVAEQLVAGIEPSDEPLERRQSMHLAVRRALQKGFALIGQDDARSNELLQRLEGLQARVLDQTVSRVEAVVAEPAFEEPESVQSVISEPEPAPPAVEICEPVMPESESETVPVLVDDLPSVKASAWIESLHTGGWFELALSSEQPVQRCKLAAIIAFSGKYIFVNRNGLKVAEFTTAALAQHYDAGLVRLLDDNQLFDRALESVIGNLRKIQAARH</sequence>
<accession>A0A396S4X7</accession>
<protein>
    <submittedName>
        <fullName evidence="1">DUF1631 domain-containing protein</fullName>
    </submittedName>
</protein>
<reference evidence="1 2" key="1">
    <citation type="submission" date="2018-06" db="EMBL/GenBank/DDBJ databases">
        <title>Pseudomonas jilinensis sp. nov., isolated from the production water of Jilin Oilfield in China.</title>
        <authorList>
            <person name="Wang J."/>
        </authorList>
    </citation>
    <scope>NUCLEOTIDE SEQUENCE [LARGE SCALE GENOMIC DNA]</scope>
    <source>
        <strain evidence="1 2">JS15-10A1</strain>
    </source>
</reference>
<dbReference type="Proteomes" id="UP000265745">
    <property type="component" value="Unassembled WGS sequence"/>
</dbReference>
<gene>
    <name evidence="1" type="ORF">C2846_07285</name>
</gene>
<dbReference type="InterPro" id="IPR012434">
    <property type="entry name" value="DUF1631"/>
</dbReference>
<proteinExistence type="predicted"/>
<dbReference type="RefSeq" id="WP_119701106.1">
    <property type="nucleotide sequence ID" value="NZ_QJSA01000005.1"/>
</dbReference>
<dbReference type="EMBL" id="QJSA01000005">
    <property type="protein sequence ID" value="RHW21743.1"/>
    <property type="molecule type" value="Genomic_DNA"/>
</dbReference>
<keyword evidence="2" id="KW-1185">Reference proteome</keyword>
<dbReference type="OrthoDB" id="6188167at2"/>
<evidence type="ECO:0000313" key="2">
    <source>
        <dbReference type="Proteomes" id="UP000265745"/>
    </source>
</evidence>
<comment type="caution">
    <text evidence="1">The sequence shown here is derived from an EMBL/GenBank/DDBJ whole genome shotgun (WGS) entry which is preliminary data.</text>
</comment>
<evidence type="ECO:0000313" key="1">
    <source>
        <dbReference type="EMBL" id="RHW21743.1"/>
    </source>
</evidence>
<dbReference type="Pfam" id="PF07793">
    <property type="entry name" value="DUF1631"/>
    <property type="match status" value="1"/>
</dbReference>
<dbReference type="AlphaFoldDB" id="A0A396S4X7"/>
<organism evidence="1 2">
    <name type="scientific">Pseudomonas jilinensis</name>
    <dbReference type="NCBI Taxonomy" id="2078689"/>
    <lineage>
        <taxon>Bacteria</taxon>
        <taxon>Pseudomonadati</taxon>
        <taxon>Pseudomonadota</taxon>
        <taxon>Gammaproteobacteria</taxon>
        <taxon>Pseudomonadales</taxon>
        <taxon>Pseudomonadaceae</taxon>
        <taxon>Pseudomonas</taxon>
    </lineage>
</organism>
<name>A0A396S4X7_9PSED</name>